<dbReference type="PANTHER" id="PTHR43252:SF7">
    <property type="entry name" value="TRANSCRIPTIONAL REGULATOR YQJI"/>
    <property type="match status" value="1"/>
</dbReference>
<dbReference type="EMBL" id="CP049871">
    <property type="protein sequence ID" value="QIL01956.1"/>
    <property type="molecule type" value="Genomic_DNA"/>
</dbReference>
<dbReference type="AlphaFoldDB" id="A0A6G7ZM32"/>
<dbReference type="KEGG" id="ssin:G7078_03560"/>
<evidence type="ECO:0000313" key="3">
    <source>
        <dbReference type="Proteomes" id="UP000502502"/>
    </source>
</evidence>
<keyword evidence="3" id="KW-1185">Reference proteome</keyword>
<sequence>MHKHGCGPRGRFEFNIPPMFAMGGRGGSWGPFSFDFGDGPGGWGERPRGRRRSQLGSDDLRLLLLFLIAEKPRHGYDLIKAIELLSDGNYVPSAGVIYPTLTMLQDMGHIEEVPEEGSRKTYQATAEGREFLEQEGLRMTEVLERMDRAGGGQRQANSNPHLGRAVGNLMHALRNRVAQDGWDDELVHEITAILDEAAQRIERTK</sequence>
<dbReference type="InterPro" id="IPR036388">
    <property type="entry name" value="WH-like_DNA-bd_sf"/>
</dbReference>
<reference evidence="2 3" key="1">
    <citation type="submission" date="2020-03" db="EMBL/GenBank/DDBJ databases">
        <title>Sphingomonas sp. nov., isolated from fish.</title>
        <authorList>
            <person name="Hyun D.-W."/>
            <person name="Bae J.-W."/>
        </authorList>
    </citation>
    <scope>NUCLEOTIDE SEQUENCE [LARGE SCALE GENOMIC DNA]</scope>
    <source>
        <strain evidence="2 3">HDW15C</strain>
    </source>
</reference>
<name>A0A6G7ZM32_9SPHN</name>
<dbReference type="Gene3D" id="1.10.10.10">
    <property type="entry name" value="Winged helix-like DNA-binding domain superfamily/Winged helix DNA-binding domain"/>
    <property type="match status" value="1"/>
</dbReference>
<gene>
    <name evidence="2" type="ORF">G7078_03560</name>
</gene>
<accession>A0A6G7ZM32</accession>
<organism evidence="2 3">
    <name type="scientific">Sphingomonas sinipercae</name>
    <dbReference type="NCBI Taxonomy" id="2714944"/>
    <lineage>
        <taxon>Bacteria</taxon>
        <taxon>Pseudomonadati</taxon>
        <taxon>Pseudomonadota</taxon>
        <taxon>Alphaproteobacteria</taxon>
        <taxon>Sphingomonadales</taxon>
        <taxon>Sphingomonadaceae</taxon>
        <taxon>Sphingomonas</taxon>
    </lineage>
</organism>
<dbReference type="RefSeq" id="WP_166093067.1">
    <property type="nucleotide sequence ID" value="NZ_CP049871.1"/>
</dbReference>
<dbReference type="InterPro" id="IPR005149">
    <property type="entry name" value="Tscrpt_reg_PadR_N"/>
</dbReference>
<feature type="domain" description="Transcription regulator PadR N-terminal" evidence="1">
    <location>
        <begin position="64"/>
        <end position="133"/>
    </location>
</feature>
<proteinExistence type="predicted"/>
<dbReference type="SUPFAM" id="SSF46785">
    <property type="entry name" value="Winged helix' DNA-binding domain"/>
    <property type="match status" value="1"/>
</dbReference>
<evidence type="ECO:0000313" key="2">
    <source>
        <dbReference type="EMBL" id="QIL01956.1"/>
    </source>
</evidence>
<dbReference type="InterPro" id="IPR036390">
    <property type="entry name" value="WH_DNA-bd_sf"/>
</dbReference>
<dbReference type="Pfam" id="PF03551">
    <property type="entry name" value="PadR"/>
    <property type="match status" value="1"/>
</dbReference>
<protein>
    <submittedName>
        <fullName evidence="2">PadR family transcriptional regulator</fullName>
    </submittedName>
</protein>
<dbReference type="Proteomes" id="UP000502502">
    <property type="component" value="Chromosome"/>
</dbReference>
<dbReference type="PANTHER" id="PTHR43252">
    <property type="entry name" value="TRANSCRIPTIONAL REGULATOR YQJI"/>
    <property type="match status" value="1"/>
</dbReference>
<evidence type="ECO:0000259" key="1">
    <source>
        <dbReference type="Pfam" id="PF03551"/>
    </source>
</evidence>